<evidence type="ECO:0000256" key="2">
    <source>
        <dbReference type="ARBA" id="ARBA00022670"/>
    </source>
</evidence>
<dbReference type="Gene3D" id="1.20.120.980">
    <property type="entry name" value="Serine carboxypeptidase S28, SKS domain"/>
    <property type="match status" value="1"/>
</dbReference>
<keyword evidence="4" id="KW-0378">Hydrolase</keyword>
<organism evidence="8 9">
    <name type="scientific">Periplaneta americana</name>
    <name type="common">American cockroach</name>
    <name type="synonym">Blatta americana</name>
    <dbReference type="NCBI Taxonomy" id="6978"/>
    <lineage>
        <taxon>Eukaryota</taxon>
        <taxon>Metazoa</taxon>
        <taxon>Ecdysozoa</taxon>
        <taxon>Arthropoda</taxon>
        <taxon>Hexapoda</taxon>
        <taxon>Insecta</taxon>
        <taxon>Pterygota</taxon>
        <taxon>Neoptera</taxon>
        <taxon>Polyneoptera</taxon>
        <taxon>Dictyoptera</taxon>
        <taxon>Blattodea</taxon>
        <taxon>Blattoidea</taxon>
        <taxon>Blattidae</taxon>
        <taxon>Blattinae</taxon>
        <taxon>Periplaneta</taxon>
    </lineage>
</organism>
<evidence type="ECO:0000256" key="6">
    <source>
        <dbReference type="SAM" id="MobiDB-lite"/>
    </source>
</evidence>
<dbReference type="PANTHER" id="PTHR11010:SF117">
    <property type="entry name" value="SERINE PROTEASE 16"/>
    <property type="match status" value="1"/>
</dbReference>
<keyword evidence="2" id="KW-0645">Protease</keyword>
<dbReference type="InterPro" id="IPR042269">
    <property type="entry name" value="Ser_carbopepase_S28_SKS"/>
</dbReference>
<evidence type="ECO:0000256" key="7">
    <source>
        <dbReference type="SAM" id="SignalP"/>
    </source>
</evidence>
<dbReference type="Gene3D" id="3.40.50.1820">
    <property type="entry name" value="alpha/beta hydrolase"/>
    <property type="match status" value="2"/>
</dbReference>
<evidence type="ECO:0000313" key="9">
    <source>
        <dbReference type="Proteomes" id="UP001148838"/>
    </source>
</evidence>
<sequence length="629" mass="72289">MIRGRRLNFALITILVIILSCEVDGWKRFFRGRRQDGMLGKPRTPPNITLPPDEWFVQQLDHFNPTDFRTWNQRYFRNATFYVRGGPVFLMIGGEAAASAEWMVTGQWINYAQRYNALCFQLEHRYYGASHPLRDLGVKNMMFLSSEQALADLAYFIQGMTVKYDLPSDTKWIAFGGSYPGSLAAWLRAKYPHLVHGAVSASGPLLAKADFREYYRVVEDDLAISNNSCVTAIRDATKQLKMLLKHPFGQETVNKMFKLCDPIDVLENNDVSNLFESLAGNFAEIAQYNKDNRHFEGTRSDITLDVICGVMTNESLGTPVHRYAAVNNELLLANDQKCLDYKYDKMIAELEQTDWRCESAEGGGRQWMYQTCTEFGFYQTSNLTAQIFGDEFPLEFFLQQCRDIFGKRYDRAQVMRGIKRTNIMYGEFHVRASRVVYVHGSVDPWHALGITKTLQKESPAIYIREHNRNCCLRQIDKSAVAAHAYQEGNHNIRFKDMDILSTTTHFFPRLHREAIEIYKHDNNFNHKEEGVKLKKCWYPVLNRTDKKLLQQKDGAQNRRSERSGADRSDSRPWPARYTINTPAQPATGSVASGTAHCADMYPDAEEDPPQLKAARRMISDLIGEWLEED</sequence>
<dbReference type="Proteomes" id="UP001148838">
    <property type="component" value="Unassembled WGS sequence"/>
</dbReference>
<evidence type="ECO:0000256" key="1">
    <source>
        <dbReference type="ARBA" id="ARBA00011079"/>
    </source>
</evidence>
<feature type="compositionally biased region" description="Basic and acidic residues" evidence="6">
    <location>
        <begin position="551"/>
        <end position="570"/>
    </location>
</feature>
<comment type="similarity">
    <text evidence="1">Belongs to the peptidase S28 family.</text>
</comment>
<evidence type="ECO:0000256" key="3">
    <source>
        <dbReference type="ARBA" id="ARBA00022729"/>
    </source>
</evidence>
<feature type="signal peptide" evidence="7">
    <location>
        <begin position="1"/>
        <end position="25"/>
    </location>
</feature>
<dbReference type="Pfam" id="PF05577">
    <property type="entry name" value="Peptidase_S28"/>
    <property type="match status" value="1"/>
</dbReference>
<name>A0ABQ8TZ95_PERAM</name>
<feature type="compositionally biased region" description="Polar residues" evidence="6">
    <location>
        <begin position="578"/>
        <end position="592"/>
    </location>
</feature>
<gene>
    <name evidence="8" type="ORF">ANN_02275</name>
</gene>
<keyword evidence="3 7" id="KW-0732">Signal</keyword>
<dbReference type="EMBL" id="JAJSOF020000001">
    <property type="protein sequence ID" value="KAJ4450844.1"/>
    <property type="molecule type" value="Genomic_DNA"/>
</dbReference>
<keyword evidence="9" id="KW-1185">Reference proteome</keyword>
<keyword evidence="5" id="KW-0325">Glycoprotein</keyword>
<protein>
    <recommendedName>
        <fullName evidence="10">Serine protease K12H4.7</fullName>
    </recommendedName>
</protein>
<evidence type="ECO:0000313" key="8">
    <source>
        <dbReference type="EMBL" id="KAJ4450844.1"/>
    </source>
</evidence>
<feature type="region of interest" description="Disordered" evidence="6">
    <location>
        <begin position="551"/>
        <end position="610"/>
    </location>
</feature>
<dbReference type="PROSITE" id="PS51257">
    <property type="entry name" value="PROKAR_LIPOPROTEIN"/>
    <property type="match status" value="1"/>
</dbReference>
<proteinExistence type="inferred from homology"/>
<evidence type="ECO:0000256" key="5">
    <source>
        <dbReference type="ARBA" id="ARBA00023180"/>
    </source>
</evidence>
<accession>A0ABQ8TZ95</accession>
<dbReference type="InterPro" id="IPR029058">
    <property type="entry name" value="AB_hydrolase_fold"/>
</dbReference>
<evidence type="ECO:0008006" key="10">
    <source>
        <dbReference type="Google" id="ProtNLM"/>
    </source>
</evidence>
<dbReference type="SUPFAM" id="SSF53474">
    <property type="entry name" value="alpha/beta-Hydrolases"/>
    <property type="match status" value="1"/>
</dbReference>
<reference evidence="8 9" key="1">
    <citation type="journal article" date="2022" name="Allergy">
        <title>Genome assembly and annotation of Periplaneta americana reveal a comprehensive cockroach allergen profile.</title>
        <authorList>
            <person name="Wang L."/>
            <person name="Xiong Q."/>
            <person name="Saelim N."/>
            <person name="Wang L."/>
            <person name="Nong W."/>
            <person name="Wan A.T."/>
            <person name="Shi M."/>
            <person name="Liu X."/>
            <person name="Cao Q."/>
            <person name="Hui J.H.L."/>
            <person name="Sookrung N."/>
            <person name="Leung T.F."/>
            <person name="Tungtrongchitr A."/>
            <person name="Tsui S.K.W."/>
        </authorList>
    </citation>
    <scope>NUCLEOTIDE SEQUENCE [LARGE SCALE GENOMIC DNA]</scope>
    <source>
        <strain evidence="8">PWHHKU_190912</strain>
    </source>
</reference>
<evidence type="ECO:0000256" key="4">
    <source>
        <dbReference type="ARBA" id="ARBA00022801"/>
    </source>
</evidence>
<dbReference type="PANTHER" id="PTHR11010">
    <property type="entry name" value="PROTEASE S28 PRO-X CARBOXYPEPTIDASE-RELATED"/>
    <property type="match status" value="1"/>
</dbReference>
<dbReference type="InterPro" id="IPR008758">
    <property type="entry name" value="Peptidase_S28"/>
</dbReference>
<comment type="caution">
    <text evidence="8">The sequence shown here is derived from an EMBL/GenBank/DDBJ whole genome shotgun (WGS) entry which is preliminary data.</text>
</comment>
<feature type="chain" id="PRO_5047441189" description="Serine protease K12H4.7" evidence="7">
    <location>
        <begin position="26"/>
        <end position="629"/>
    </location>
</feature>